<comment type="caution">
    <text evidence="2">The sequence shown here is derived from an EMBL/GenBank/DDBJ whole genome shotgun (WGS) entry which is preliminary data.</text>
</comment>
<dbReference type="PANTHER" id="PTHR45694:SF18">
    <property type="entry name" value="GLUTAREDOXIN-1-RELATED"/>
    <property type="match status" value="1"/>
</dbReference>
<organism evidence="2 3">
    <name type="scientific">Anisodus tanguticus</name>
    <dbReference type="NCBI Taxonomy" id="243964"/>
    <lineage>
        <taxon>Eukaryota</taxon>
        <taxon>Viridiplantae</taxon>
        <taxon>Streptophyta</taxon>
        <taxon>Embryophyta</taxon>
        <taxon>Tracheophyta</taxon>
        <taxon>Spermatophyta</taxon>
        <taxon>Magnoliopsida</taxon>
        <taxon>eudicotyledons</taxon>
        <taxon>Gunneridae</taxon>
        <taxon>Pentapetalae</taxon>
        <taxon>asterids</taxon>
        <taxon>lamiids</taxon>
        <taxon>Solanales</taxon>
        <taxon>Solanaceae</taxon>
        <taxon>Solanoideae</taxon>
        <taxon>Hyoscyameae</taxon>
        <taxon>Anisodus</taxon>
    </lineage>
</organism>
<dbReference type="PROSITE" id="PS51354">
    <property type="entry name" value="GLUTAREDOXIN_2"/>
    <property type="match status" value="1"/>
</dbReference>
<dbReference type="GO" id="GO:0005737">
    <property type="term" value="C:cytoplasm"/>
    <property type="evidence" value="ECO:0007669"/>
    <property type="project" value="TreeGrafter"/>
</dbReference>
<reference evidence="2" key="1">
    <citation type="submission" date="2023-12" db="EMBL/GenBank/DDBJ databases">
        <title>Genome assembly of Anisodus tanguticus.</title>
        <authorList>
            <person name="Wang Y.-J."/>
        </authorList>
    </citation>
    <scope>NUCLEOTIDE SEQUENCE</scope>
    <source>
        <strain evidence="2">KB-2021</strain>
        <tissue evidence="2">Leaf</tissue>
    </source>
</reference>
<dbReference type="EMBL" id="JAVYJV010000048">
    <property type="protein sequence ID" value="KAK4337190.1"/>
    <property type="molecule type" value="Genomic_DNA"/>
</dbReference>
<evidence type="ECO:0000313" key="2">
    <source>
        <dbReference type="EMBL" id="KAK4337190.1"/>
    </source>
</evidence>
<dbReference type="InterPro" id="IPR036249">
    <property type="entry name" value="Thioredoxin-like_sf"/>
</dbReference>
<evidence type="ECO:0000259" key="1">
    <source>
        <dbReference type="Pfam" id="PF00462"/>
    </source>
</evidence>
<proteinExistence type="predicted"/>
<dbReference type="AlphaFoldDB" id="A0AAE1QP58"/>
<gene>
    <name evidence="2" type="ORF">RND71_043289</name>
</gene>
<name>A0AAE1QP58_9SOLA</name>
<protein>
    <recommendedName>
        <fullName evidence="1">Glutaredoxin domain-containing protein</fullName>
    </recommendedName>
</protein>
<dbReference type="InterPro" id="IPR002109">
    <property type="entry name" value="Glutaredoxin"/>
</dbReference>
<evidence type="ECO:0000313" key="3">
    <source>
        <dbReference type="Proteomes" id="UP001291623"/>
    </source>
</evidence>
<keyword evidence="3" id="KW-1185">Reference proteome</keyword>
<dbReference type="GO" id="GO:0015038">
    <property type="term" value="F:glutathione disulfide oxidoreductase activity"/>
    <property type="evidence" value="ECO:0007669"/>
    <property type="project" value="TreeGrafter"/>
</dbReference>
<dbReference type="Gene3D" id="3.40.30.10">
    <property type="entry name" value="Glutaredoxin"/>
    <property type="match status" value="1"/>
</dbReference>
<accession>A0AAE1QP58</accession>
<dbReference type="Proteomes" id="UP001291623">
    <property type="component" value="Unassembled WGS sequence"/>
</dbReference>
<feature type="domain" description="Glutaredoxin" evidence="1">
    <location>
        <begin position="19"/>
        <end position="81"/>
    </location>
</feature>
<sequence length="105" mass="12019">MNSEKALERINYFLKNNPVMIFSNSCCLKSKMIKEEFDNLNIDYYSYDLDSDENGEDIKKVLANKIKNSSLPQIFVGGDLVGNYEETLKAKEDGILEEILKSLNL</sequence>
<dbReference type="PANTHER" id="PTHR45694">
    <property type="entry name" value="GLUTAREDOXIN 2"/>
    <property type="match status" value="1"/>
</dbReference>
<dbReference type="SUPFAM" id="SSF52833">
    <property type="entry name" value="Thioredoxin-like"/>
    <property type="match status" value="1"/>
</dbReference>
<dbReference type="Pfam" id="PF00462">
    <property type="entry name" value="Glutaredoxin"/>
    <property type="match status" value="1"/>
</dbReference>
<dbReference type="GO" id="GO:0034599">
    <property type="term" value="P:cellular response to oxidative stress"/>
    <property type="evidence" value="ECO:0007669"/>
    <property type="project" value="TreeGrafter"/>
</dbReference>